<evidence type="ECO:0000313" key="2">
    <source>
        <dbReference type="EMBL" id="KAL2333646.1"/>
    </source>
</evidence>
<evidence type="ECO:0000256" key="1">
    <source>
        <dbReference type="SAM" id="MobiDB-lite"/>
    </source>
</evidence>
<dbReference type="InterPro" id="IPR044241">
    <property type="entry name" value="TxlA/HCF164"/>
</dbReference>
<organism evidence="2 3">
    <name type="scientific">Flemingia macrophylla</name>
    <dbReference type="NCBI Taxonomy" id="520843"/>
    <lineage>
        <taxon>Eukaryota</taxon>
        <taxon>Viridiplantae</taxon>
        <taxon>Streptophyta</taxon>
        <taxon>Embryophyta</taxon>
        <taxon>Tracheophyta</taxon>
        <taxon>Spermatophyta</taxon>
        <taxon>Magnoliopsida</taxon>
        <taxon>eudicotyledons</taxon>
        <taxon>Gunneridae</taxon>
        <taxon>Pentapetalae</taxon>
        <taxon>rosids</taxon>
        <taxon>fabids</taxon>
        <taxon>Fabales</taxon>
        <taxon>Fabaceae</taxon>
        <taxon>Papilionoideae</taxon>
        <taxon>50 kb inversion clade</taxon>
        <taxon>NPAAA clade</taxon>
        <taxon>indigoferoid/millettioid clade</taxon>
        <taxon>Phaseoleae</taxon>
        <taxon>Flemingia</taxon>
    </lineage>
</organism>
<protein>
    <submittedName>
        <fullName evidence="2">Uncharacterized protein</fullName>
    </submittedName>
</protein>
<keyword evidence="3" id="KW-1185">Reference proteome</keyword>
<dbReference type="PANTHER" id="PTHR47353:SF1">
    <property type="entry name" value="THIOREDOXIN-LIKE PROTEIN HCF164, CHLOROPLASTIC"/>
    <property type="match status" value="1"/>
</dbReference>
<dbReference type="EMBL" id="JBGMDY010000005">
    <property type="protein sequence ID" value="KAL2333646.1"/>
    <property type="molecule type" value="Genomic_DNA"/>
</dbReference>
<gene>
    <name evidence="2" type="ORF">Fmac_014859</name>
</gene>
<dbReference type="AlphaFoldDB" id="A0ABD1MCY7"/>
<comment type="caution">
    <text evidence="2">The sequence shown here is derived from an EMBL/GenBank/DDBJ whole genome shotgun (WGS) entry which is preliminary data.</text>
</comment>
<dbReference type="Proteomes" id="UP001603857">
    <property type="component" value="Unassembled WGS sequence"/>
</dbReference>
<feature type="compositionally biased region" description="Polar residues" evidence="1">
    <location>
        <begin position="43"/>
        <end position="56"/>
    </location>
</feature>
<evidence type="ECO:0000313" key="3">
    <source>
        <dbReference type="Proteomes" id="UP001603857"/>
    </source>
</evidence>
<accession>A0ABD1MCY7</accession>
<name>A0ABD1MCY7_9FABA</name>
<feature type="region of interest" description="Disordered" evidence="1">
    <location>
        <begin position="43"/>
        <end position="79"/>
    </location>
</feature>
<sequence length="127" mass="13979">MAPLSSNLKSLHIFQPCLQIPQPPQIFANPYHKTRKVKTFACQTNPNLHQSSSTEKSSAELDNRKGKGPPKVGPPKFPSKDIKKKIAMVSFLGALGLVLSSRLHFFDGKNMTLNDRCAHAVPSQEVS</sequence>
<dbReference type="PANTHER" id="PTHR47353">
    <property type="entry name" value="THIOREDOXIN-LIKE PROTEIN HCF164, CHLOROPLASTIC"/>
    <property type="match status" value="1"/>
</dbReference>
<proteinExistence type="predicted"/>
<reference evidence="2 3" key="1">
    <citation type="submission" date="2024-08" db="EMBL/GenBank/DDBJ databases">
        <title>Insights into the chromosomal genome structure of Flemingia macrophylla.</title>
        <authorList>
            <person name="Ding Y."/>
            <person name="Zhao Y."/>
            <person name="Bi W."/>
            <person name="Wu M."/>
            <person name="Zhao G."/>
            <person name="Gong Y."/>
            <person name="Li W."/>
            <person name="Zhang P."/>
        </authorList>
    </citation>
    <scope>NUCLEOTIDE SEQUENCE [LARGE SCALE GENOMIC DNA]</scope>
    <source>
        <strain evidence="2">DYQJB</strain>
        <tissue evidence="2">Leaf</tissue>
    </source>
</reference>